<dbReference type="InterPro" id="IPR000595">
    <property type="entry name" value="cNMP-bd_dom"/>
</dbReference>
<dbReference type="InterPro" id="IPR018490">
    <property type="entry name" value="cNMP-bd_dom_sf"/>
</dbReference>
<feature type="domain" description="Cyclic nucleotide-binding" evidence="1">
    <location>
        <begin position="26"/>
        <end position="130"/>
    </location>
</feature>
<dbReference type="InterPro" id="IPR014710">
    <property type="entry name" value="RmlC-like_jellyroll"/>
</dbReference>
<evidence type="ECO:0000313" key="2">
    <source>
        <dbReference type="EMBL" id="SMO94401.1"/>
    </source>
</evidence>
<name>A0A521FFH0_9SPHI</name>
<organism evidence="2 3">
    <name type="scientific">Pedobacter westerhofensis</name>
    <dbReference type="NCBI Taxonomy" id="425512"/>
    <lineage>
        <taxon>Bacteria</taxon>
        <taxon>Pseudomonadati</taxon>
        <taxon>Bacteroidota</taxon>
        <taxon>Sphingobacteriia</taxon>
        <taxon>Sphingobacteriales</taxon>
        <taxon>Sphingobacteriaceae</taxon>
        <taxon>Pedobacter</taxon>
    </lineage>
</organism>
<evidence type="ECO:0000313" key="3">
    <source>
        <dbReference type="Proteomes" id="UP000320300"/>
    </source>
</evidence>
<gene>
    <name evidence="2" type="ORF">SAMN06265348_111212</name>
</gene>
<accession>A0A521FFH0</accession>
<keyword evidence="3" id="KW-1185">Reference proteome</keyword>
<dbReference type="Pfam" id="PF00027">
    <property type="entry name" value="cNMP_binding"/>
    <property type="match status" value="1"/>
</dbReference>
<dbReference type="OrthoDB" id="1092431at2"/>
<dbReference type="Gene3D" id="2.60.120.10">
    <property type="entry name" value="Jelly Rolls"/>
    <property type="match status" value="1"/>
</dbReference>
<sequence length="204" mass="23615">MTIINKLLTSFVHIIMFDIFRNYITGYSAFTDNEFALIASVVRFKTVRKHQHLLQEGEIARYHYFVAKGLLRTYSIDKKGNELILRFARENGWISDCESLYMGTPSQFNIDAIENSEVILFENSAKELLMEQVPAFGKMINTLKNKNTVNFQNRLHESLTSNAEQKYHNFVAGYPELALRVPQHMVASYLGVQPETLSRIRSKR</sequence>
<protein>
    <submittedName>
        <fullName evidence="2">cAMP-binding domain of CRP or a regulatory subunit of cAMP-dependent protein kinases</fullName>
    </submittedName>
</protein>
<dbReference type="Proteomes" id="UP000320300">
    <property type="component" value="Unassembled WGS sequence"/>
</dbReference>
<reference evidence="2 3" key="1">
    <citation type="submission" date="2017-05" db="EMBL/GenBank/DDBJ databases">
        <authorList>
            <person name="Varghese N."/>
            <person name="Submissions S."/>
        </authorList>
    </citation>
    <scope>NUCLEOTIDE SEQUENCE [LARGE SCALE GENOMIC DNA]</scope>
    <source>
        <strain evidence="2 3">DSM 19036</strain>
    </source>
</reference>
<proteinExistence type="predicted"/>
<dbReference type="CDD" id="cd00038">
    <property type="entry name" value="CAP_ED"/>
    <property type="match status" value="1"/>
</dbReference>
<evidence type="ECO:0000259" key="1">
    <source>
        <dbReference type="PROSITE" id="PS50042"/>
    </source>
</evidence>
<dbReference type="AlphaFoldDB" id="A0A521FFH0"/>
<dbReference type="EMBL" id="FXTN01000011">
    <property type="protein sequence ID" value="SMO94401.1"/>
    <property type="molecule type" value="Genomic_DNA"/>
</dbReference>
<dbReference type="SUPFAM" id="SSF51206">
    <property type="entry name" value="cAMP-binding domain-like"/>
    <property type="match status" value="1"/>
</dbReference>
<dbReference type="PROSITE" id="PS50042">
    <property type="entry name" value="CNMP_BINDING_3"/>
    <property type="match status" value="1"/>
</dbReference>